<dbReference type="GO" id="GO:0008324">
    <property type="term" value="F:monoatomic cation transmembrane transporter activity"/>
    <property type="evidence" value="ECO:0007669"/>
    <property type="project" value="InterPro"/>
</dbReference>
<protein>
    <submittedName>
        <fullName evidence="9">H(+)-transporting ATPase</fullName>
    </submittedName>
</protein>
<keyword evidence="2" id="KW-0813">Transport</keyword>
<dbReference type="PANTHER" id="PTHR32024:SF1">
    <property type="entry name" value="KTR SYSTEM POTASSIUM UPTAKE PROTEIN B"/>
    <property type="match status" value="1"/>
</dbReference>
<dbReference type="EMBL" id="JAJEPS010000009">
    <property type="protein sequence ID" value="MCC2126574.1"/>
    <property type="molecule type" value="Genomic_DNA"/>
</dbReference>
<comment type="subcellular location">
    <subcellularLocation>
        <location evidence="1">Cell membrane</location>
        <topology evidence="1">Multi-pass membrane protein</topology>
    </subcellularLocation>
</comment>
<evidence type="ECO:0000313" key="9">
    <source>
        <dbReference type="EMBL" id="MCC2126574.1"/>
    </source>
</evidence>
<feature type="transmembrane region" description="Helical" evidence="8">
    <location>
        <begin position="267"/>
        <end position="291"/>
    </location>
</feature>
<comment type="caution">
    <text evidence="9">The sequence shown here is derived from an EMBL/GenBank/DDBJ whole genome shotgun (WGS) entry which is preliminary data.</text>
</comment>
<evidence type="ECO:0000313" key="10">
    <source>
        <dbReference type="Proteomes" id="UP001198220"/>
    </source>
</evidence>
<dbReference type="Pfam" id="PF02386">
    <property type="entry name" value="TrkH"/>
    <property type="match status" value="1"/>
</dbReference>
<keyword evidence="5 8" id="KW-1133">Transmembrane helix</keyword>
<name>A0AAE3DCP8_9FIRM</name>
<reference evidence="9 10" key="1">
    <citation type="submission" date="2021-10" db="EMBL/GenBank/DDBJ databases">
        <title>Anaerobic single-cell dispensing facilitates the cultivation of human gut bacteria.</title>
        <authorList>
            <person name="Afrizal A."/>
        </authorList>
    </citation>
    <scope>NUCLEOTIDE SEQUENCE [LARGE SCALE GENOMIC DNA]</scope>
    <source>
        <strain evidence="9 10">CLA-AA-H276</strain>
    </source>
</reference>
<dbReference type="Proteomes" id="UP001198220">
    <property type="component" value="Unassembled WGS sequence"/>
</dbReference>
<feature type="transmembrane region" description="Helical" evidence="8">
    <location>
        <begin position="192"/>
        <end position="212"/>
    </location>
</feature>
<feature type="transmembrane region" description="Helical" evidence="8">
    <location>
        <begin position="338"/>
        <end position="359"/>
    </location>
</feature>
<keyword evidence="10" id="KW-1185">Reference proteome</keyword>
<accession>A0AAE3DCP8</accession>
<feature type="transmembrane region" description="Helical" evidence="8">
    <location>
        <begin position="395"/>
        <end position="416"/>
    </location>
</feature>
<evidence type="ECO:0000256" key="2">
    <source>
        <dbReference type="ARBA" id="ARBA00022448"/>
    </source>
</evidence>
<feature type="transmembrane region" description="Helical" evidence="8">
    <location>
        <begin position="46"/>
        <end position="64"/>
    </location>
</feature>
<dbReference type="AlphaFoldDB" id="A0AAE3DCP8"/>
<keyword evidence="3" id="KW-1003">Cell membrane</keyword>
<keyword evidence="4 8" id="KW-0812">Transmembrane</keyword>
<organism evidence="9 10">
    <name type="scientific">Hominiventricola filiformis</name>
    <dbReference type="NCBI Taxonomy" id="2885352"/>
    <lineage>
        <taxon>Bacteria</taxon>
        <taxon>Bacillati</taxon>
        <taxon>Bacillota</taxon>
        <taxon>Clostridia</taxon>
        <taxon>Lachnospirales</taxon>
        <taxon>Lachnospiraceae</taxon>
        <taxon>Hominiventricola</taxon>
    </lineage>
</organism>
<evidence type="ECO:0000256" key="4">
    <source>
        <dbReference type="ARBA" id="ARBA00022692"/>
    </source>
</evidence>
<keyword evidence="6" id="KW-0406">Ion transport</keyword>
<evidence type="ECO:0000256" key="1">
    <source>
        <dbReference type="ARBA" id="ARBA00004651"/>
    </source>
</evidence>
<dbReference type="GO" id="GO:0030001">
    <property type="term" value="P:metal ion transport"/>
    <property type="evidence" value="ECO:0007669"/>
    <property type="project" value="UniProtKB-ARBA"/>
</dbReference>
<gene>
    <name evidence="9" type="ORF">LKD36_10310</name>
</gene>
<feature type="transmembrane region" description="Helical" evidence="8">
    <location>
        <begin position="15"/>
        <end position="34"/>
    </location>
</feature>
<feature type="transmembrane region" description="Helical" evidence="8">
    <location>
        <begin position="76"/>
        <end position="99"/>
    </location>
</feature>
<evidence type="ECO:0000256" key="5">
    <source>
        <dbReference type="ARBA" id="ARBA00022989"/>
    </source>
</evidence>
<evidence type="ECO:0000256" key="3">
    <source>
        <dbReference type="ARBA" id="ARBA00022475"/>
    </source>
</evidence>
<evidence type="ECO:0000256" key="6">
    <source>
        <dbReference type="ARBA" id="ARBA00023065"/>
    </source>
</evidence>
<dbReference type="GO" id="GO:0005886">
    <property type="term" value="C:plasma membrane"/>
    <property type="evidence" value="ECO:0007669"/>
    <property type="project" value="UniProtKB-SubCell"/>
</dbReference>
<keyword evidence="7 8" id="KW-0472">Membrane</keyword>
<dbReference type="PANTHER" id="PTHR32024">
    <property type="entry name" value="TRK SYSTEM POTASSIUM UPTAKE PROTEIN TRKG-RELATED"/>
    <property type="match status" value="1"/>
</dbReference>
<evidence type="ECO:0000256" key="7">
    <source>
        <dbReference type="ARBA" id="ARBA00023136"/>
    </source>
</evidence>
<dbReference type="RefSeq" id="WP_308459538.1">
    <property type="nucleotide sequence ID" value="NZ_JAJEPS010000009.1"/>
</dbReference>
<sequence>MNIQEFIKKQPPGRLITMGFALVILIGTLLLLLPFSIKSGVTVTPLNALFTATSAVCVTGLVVVDTADTFTAFGQTVIGILIQIGGLGVASAGLGLMIAAGKKVSIKSRVLAKEALNVDSYKGIVRMVEAVLLITLVVETAGALLSFPVFLKDYSPLHALGISIFHSVASFNNAGFDILGNMTNLIPYRDNVALNLITSVLVIVGGIGFPVILDLGRQRNFRRLTLHTKVVLVTTGILLAGGTLLLKLTEPISWMAAFFHSMSARTAGFSTCSLGSFSNGGLFVICILMFIGASSGSTGGGVKTSTMFVLLQSVRSEFSKRPVGAFRRSIPKENVSRASMIVICSALMVCVGTFLMCVAEPELTFMQLFFETVSAFSTAGLSTGITPGLGIAARWILIFFMFTGRLGAMTMITIWVSRQPKNARYTEESVTIG</sequence>
<dbReference type="InterPro" id="IPR003445">
    <property type="entry name" value="Cat_transpt"/>
</dbReference>
<proteinExistence type="predicted"/>
<feature type="transmembrane region" description="Helical" evidence="8">
    <location>
        <begin position="130"/>
        <end position="151"/>
    </location>
</feature>
<evidence type="ECO:0000256" key="8">
    <source>
        <dbReference type="SAM" id="Phobius"/>
    </source>
</evidence>
<feature type="transmembrane region" description="Helical" evidence="8">
    <location>
        <begin position="224"/>
        <end position="246"/>
    </location>
</feature>